<dbReference type="InterPro" id="IPR049449">
    <property type="entry name" value="TesB_ACOT8-like_N"/>
</dbReference>
<dbReference type="OrthoDB" id="5418286at2"/>
<dbReference type="Gene3D" id="2.40.160.210">
    <property type="entry name" value="Acyl-CoA thioesterase, double hotdog domain"/>
    <property type="match status" value="1"/>
</dbReference>
<sequence length="284" mass="30010">MTDAPFRDLTTLERVETDVFAGTIDPTWTIGPKVHGGAMMAVCAAAASQRLASDDDPAVLSPLAVSASYLAAPDPGPVTVTTTIHKRGRRVAHVDAVLSQGDRPAVRCVVTLGTPDTAAPVHREHDGPLASALAMDPTPPDAAARVAPGHPMADVVHVARGCDMRLDPTAAYFLTGAQGSAEIRMWVRPRPDDEDDPATAALFAVMTGDICPPVTMNRGLFGWAPTVQLTTYLRRTPTPGWLRVTSSSAVVGGQWFEEDHTVVDETGALVVQSRQLAMVPLPQA</sequence>
<evidence type="ECO:0000313" key="4">
    <source>
        <dbReference type="Proteomes" id="UP000182054"/>
    </source>
</evidence>
<dbReference type="InterPro" id="IPR042171">
    <property type="entry name" value="Acyl-CoA_hotdog"/>
</dbReference>
<dbReference type="Proteomes" id="UP000182054">
    <property type="component" value="Unassembled WGS sequence"/>
</dbReference>
<reference evidence="3 4" key="1">
    <citation type="submission" date="2016-10" db="EMBL/GenBank/DDBJ databases">
        <authorList>
            <person name="de Groot N.N."/>
        </authorList>
    </citation>
    <scope>NUCLEOTIDE SEQUENCE [LARGE SCALE GENOMIC DNA]</scope>
    <source>
        <strain evidence="3 4">DSM 44908</strain>
    </source>
</reference>
<evidence type="ECO:0000259" key="1">
    <source>
        <dbReference type="Pfam" id="PF13622"/>
    </source>
</evidence>
<dbReference type="PANTHER" id="PTHR38110">
    <property type="entry name" value="CHROMOSOME 23, WHOLE GENOME SHOTGUN SEQUENCE"/>
    <property type="match status" value="1"/>
</dbReference>
<dbReference type="InterPro" id="IPR029069">
    <property type="entry name" value="HotDog_dom_sf"/>
</dbReference>
<dbReference type="GeneID" id="85485453"/>
<dbReference type="RefSeq" id="WP_068362517.1">
    <property type="nucleotide sequence ID" value="NZ_FOJN01000004.1"/>
</dbReference>
<dbReference type="Pfam" id="PF20789">
    <property type="entry name" value="4HBT_3C"/>
    <property type="match status" value="1"/>
</dbReference>
<dbReference type="EMBL" id="FOJN01000004">
    <property type="protein sequence ID" value="SFA47990.1"/>
    <property type="molecule type" value="Genomic_DNA"/>
</dbReference>
<dbReference type="InterPro" id="IPR049450">
    <property type="entry name" value="ACOT8-like_C"/>
</dbReference>
<proteinExistence type="predicted"/>
<evidence type="ECO:0000313" key="3">
    <source>
        <dbReference type="EMBL" id="SFA47990.1"/>
    </source>
</evidence>
<evidence type="ECO:0000259" key="2">
    <source>
        <dbReference type="Pfam" id="PF20789"/>
    </source>
</evidence>
<accession>A0A1I0T8E0</accession>
<feature type="domain" description="Acyl-CoA thioesterase-like C-terminal" evidence="2">
    <location>
        <begin position="148"/>
        <end position="279"/>
    </location>
</feature>
<dbReference type="PANTHER" id="PTHR38110:SF1">
    <property type="entry name" value="THIOESTERASE DOMAIN-CONTAINING PROTEIN"/>
    <property type="match status" value="1"/>
</dbReference>
<protein>
    <submittedName>
        <fullName evidence="3">Acyl-CoA thioesterase</fullName>
    </submittedName>
</protein>
<dbReference type="InterPro" id="IPR052389">
    <property type="entry name" value="Sec_Metab_Biosynth-Assoc"/>
</dbReference>
<dbReference type="SUPFAM" id="SSF54637">
    <property type="entry name" value="Thioesterase/thiol ester dehydrase-isomerase"/>
    <property type="match status" value="2"/>
</dbReference>
<dbReference type="Pfam" id="PF13622">
    <property type="entry name" value="4HBT_3"/>
    <property type="match status" value="1"/>
</dbReference>
<dbReference type="AlphaFoldDB" id="A0A1I0T8E0"/>
<name>A0A1I0T8E0_9NOCA</name>
<feature type="domain" description="Acyl-CoA thioesterase-like N-terminal HotDog" evidence="1">
    <location>
        <begin position="25"/>
        <end position="112"/>
    </location>
</feature>
<organism evidence="3 4">
    <name type="scientific">Rhodococcoides kroppenstedtii</name>
    <dbReference type="NCBI Taxonomy" id="293050"/>
    <lineage>
        <taxon>Bacteria</taxon>
        <taxon>Bacillati</taxon>
        <taxon>Actinomycetota</taxon>
        <taxon>Actinomycetes</taxon>
        <taxon>Mycobacteriales</taxon>
        <taxon>Nocardiaceae</taxon>
        <taxon>Rhodococcoides</taxon>
    </lineage>
</organism>
<gene>
    <name evidence="3" type="ORF">SAMN05444374_104304</name>
</gene>